<evidence type="ECO:0000313" key="2">
    <source>
        <dbReference type="Proteomes" id="UP000191905"/>
    </source>
</evidence>
<gene>
    <name evidence="1" type="ORF">BFN67_08535</name>
</gene>
<sequence length="255" mass="29121">MAEPLTGTYLDGSPHLRPPEVEQAIDDTSRLPRDQIARRLQIAARGDPDFLQDEVLLHLIRNTVRENSEAYFGKLYLVLRARVLRRLPGGSDTTSERIRELVVDMLTELITRDRIERLGRLDIFECRFERGMKLLIAEAKRRVLTKTSPVTSFDVSDEFNIPVEIIEGIRRLDVSQGDFSSDPHFRSDLIRAIGTLPENERRVATLMLLDLPDVDTITGGPSISKEMGRSARMIQEYRKSAAQKLHRMLVEGEEQ</sequence>
<name>A0A1V8RJR0_9HYPH</name>
<dbReference type="RefSeq" id="WP_080921658.1">
    <property type="nucleotide sequence ID" value="NZ_MDET01000059.1"/>
</dbReference>
<protein>
    <submittedName>
        <fullName evidence="1">Uncharacterized protein</fullName>
    </submittedName>
</protein>
<dbReference type="Proteomes" id="UP000191905">
    <property type="component" value="Unassembled WGS sequence"/>
</dbReference>
<dbReference type="EMBL" id="MDET01000059">
    <property type="protein sequence ID" value="OQM73346.1"/>
    <property type="molecule type" value="Genomic_DNA"/>
</dbReference>
<dbReference type="STRING" id="1873176.BFN67_08535"/>
<keyword evidence="2" id="KW-1185">Reference proteome</keyword>
<accession>A0A1V8RJR0</accession>
<reference evidence="1 2" key="1">
    <citation type="journal article" date="2016" name="Int. J. Syst. Evol. Microbiol.">
        <title>Pseudaminobacter manganicus sp. nov., isolated from sludge of a manganese mine.</title>
        <authorList>
            <person name="Li J."/>
            <person name="Huang J."/>
            <person name="Liao S."/>
            <person name="Wang G."/>
        </authorList>
    </citation>
    <scope>NUCLEOTIDE SEQUENCE [LARGE SCALE GENOMIC DNA]</scope>
    <source>
        <strain evidence="1 2">JH-7</strain>
    </source>
</reference>
<organism evidence="1 2">
    <name type="scientific">Manganibacter manganicus</name>
    <dbReference type="NCBI Taxonomy" id="1873176"/>
    <lineage>
        <taxon>Bacteria</taxon>
        <taxon>Pseudomonadati</taxon>
        <taxon>Pseudomonadota</taxon>
        <taxon>Alphaproteobacteria</taxon>
        <taxon>Hyphomicrobiales</taxon>
        <taxon>Phyllobacteriaceae</taxon>
        <taxon>Manganibacter</taxon>
    </lineage>
</organism>
<proteinExistence type="predicted"/>
<dbReference type="OrthoDB" id="7548639at2"/>
<comment type="caution">
    <text evidence="1">The sequence shown here is derived from an EMBL/GenBank/DDBJ whole genome shotgun (WGS) entry which is preliminary data.</text>
</comment>
<dbReference type="AlphaFoldDB" id="A0A1V8RJR0"/>
<evidence type="ECO:0000313" key="1">
    <source>
        <dbReference type="EMBL" id="OQM73346.1"/>
    </source>
</evidence>